<dbReference type="PANTHER" id="PTHR45625">
    <property type="entry name" value="PEPTIDYL-PROLYL CIS-TRANS ISOMERASE-RELATED"/>
    <property type="match status" value="1"/>
</dbReference>
<dbReference type="STRING" id="205130.ENSMAMP00000006868"/>
<dbReference type="Pfam" id="PF00160">
    <property type="entry name" value="Pro_isomerase"/>
    <property type="match status" value="1"/>
</dbReference>
<dbReference type="GO" id="GO:0071013">
    <property type="term" value="C:catalytic step 2 spliceosome"/>
    <property type="evidence" value="ECO:0007669"/>
    <property type="project" value="TreeGrafter"/>
</dbReference>
<dbReference type="CTD" id="10283"/>
<sequence>MSNIYIQEPPTNGKVLLKTSAGDIDIELWSKEAPKASRNFVQLCMEGYYDGTIFHRVVPEFIVQGGDPTGTGEGGESIYGRPFKDEFHSRLRFNRRGLVAMANAGAHDNGSQFFFTLGRADELNNKHTIFGKVTGDTIYNILRLAEVECDNNERPLNPHKIKTAEVLHSPFDDIIPREIKKVKKDKDKEEAKKSQSKATKNFSLLSFGEEAEEEEEMVNQVSQTLKGKSKSSHDLLKDDPRLSSVPAVDKKKKKGTSGESAETDDEDDDDDDNSDADDKYDSDKKEKIRELISQKLKKEKDAEKMTEASEDERGKKNSRSDELRKEARQLKKELQAIKQRKEESSKPAVDEVKEEDKKPSSEAVAEYLEGRKKYEELRKEKRKKGSNREEQTLALLNRFKSKLSSAITEAPEEDVEELAEDDDKGWMGHVLQFEEQSRKVKDANMQDEDTFEIYDPRNPVNKRRREESKKIMKEKKAKR</sequence>
<dbReference type="Proteomes" id="UP000261640">
    <property type="component" value="Unplaced"/>
</dbReference>
<evidence type="ECO:0000256" key="2">
    <source>
        <dbReference type="ARBA" id="ARBA00007365"/>
    </source>
</evidence>
<evidence type="ECO:0000256" key="5">
    <source>
        <dbReference type="ARBA" id="ARBA00042090"/>
    </source>
</evidence>
<dbReference type="InterPro" id="IPR044666">
    <property type="entry name" value="Cyclophilin_A-like"/>
</dbReference>
<dbReference type="GO" id="GO:0003755">
    <property type="term" value="F:peptidyl-prolyl cis-trans isomerase activity"/>
    <property type="evidence" value="ECO:0007669"/>
    <property type="project" value="InterPro"/>
</dbReference>
<dbReference type="InterPro" id="IPR002130">
    <property type="entry name" value="Cyclophilin-type_PPIase_dom"/>
</dbReference>
<evidence type="ECO:0000256" key="1">
    <source>
        <dbReference type="ARBA" id="ARBA00004123"/>
    </source>
</evidence>
<comment type="similarity">
    <text evidence="2">Belongs to the cyclophilin-type PPIase family.</text>
</comment>
<evidence type="ECO:0000256" key="4">
    <source>
        <dbReference type="ARBA" id="ARBA00040027"/>
    </source>
</evidence>
<dbReference type="PANTHER" id="PTHR45625:SF6">
    <property type="entry name" value="SPLICEOSOME-ASSOCIATED PROTEIN CWC27 HOMOLOG"/>
    <property type="match status" value="1"/>
</dbReference>
<evidence type="ECO:0000313" key="9">
    <source>
        <dbReference type="Ensembl" id="ENSMAMP00000006868.1"/>
    </source>
</evidence>
<dbReference type="InterPro" id="IPR029000">
    <property type="entry name" value="Cyclophilin-like_dom_sf"/>
</dbReference>
<proteinExistence type="inferred from homology"/>
<dbReference type="SUPFAM" id="SSF50891">
    <property type="entry name" value="Cyclophilin-like"/>
    <property type="match status" value="1"/>
</dbReference>
<dbReference type="FunFam" id="2.40.100.10:FF:000007">
    <property type="entry name" value="Peptidyl-prolyl cis-trans isomerase CWC27 homolog"/>
    <property type="match status" value="1"/>
</dbReference>
<evidence type="ECO:0000259" key="8">
    <source>
        <dbReference type="PROSITE" id="PS50072"/>
    </source>
</evidence>
<comment type="subcellular location">
    <subcellularLocation>
        <location evidence="1">Nucleus</location>
    </subcellularLocation>
</comment>
<dbReference type="InterPro" id="IPR020892">
    <property type="entry name" value="Cyclophilin-type_PPIase_CS"/>
</dbReference>
<dbReference type="CDD" id="cd22288">
    <property type="entry name" value="CWC27_CTD"/>
    <property type="match status" value="1"/>
</dbReference>
<dbReference type="Ensembl" id="ENSMAMT00000007057.2">
    <property type="protein sequence ID" value="ENSMAMP00000006868.1"/>
    <property type="gene ID" value="ENSMAMG00000004661.2"/>
</dbReference>
<feature type="compositionally biased region" description="Acidic residues" evidence="7">
    <location>
        <begin position="261"/>
        <end position="275"/>
    </location>
</feature>
<keyword evidence="10" id="KW-1185">Reference proteome</keyword>
<feature type="domain" description="PPIase cyclophilin-type" evidence="8">
    <location>
        <begin position="19"/>
        <end position="166"/>
    </location>
</feature>
<reference evidence="9" key="2">
    <citation type="submission" date="2025-09" db="UniProtKB">
        <authorList>
            <consortium name="Ensembl"/>
        </authorList>
    </citation>
    <scope>IDENTIFICATION</scope>
</reference>
<dbReference type="OrthoDB" id="442970at2759"/>
<dbReference type="PROSITE" id="PS00170">
    <property type="entry name" value="CSA_PPIASE_1"/>
    <property type="match status" value="1"/>
</dbReference>
<evidence type="ECO:0000256" key="6">
    <source>
        <dbReference type="ARBA" id="ARBA00046368"/>
    </source>
</evidence>
<keyword evidence="3" id="KW-0539">Nucleus</keyword>
<dbReference type="RefSeq" id="XP_026153669.1">
    <property type="nucleotide sequence ID" value="XM_026297884.1"/>
</dbReference>
<feature type="region of interest" description="Disordered" evidence="7">
    <location>
        <begin position="437"/>
        <end position="479"/>
    </location>
</feature>
<dbReference type="GeneID" id="113124780"/>
<feature type="compositionally biased region" description="Basic and acidic residues" evidence="7">
    <location>
        <begin position="231"/>
        <end position="241"/>
    </location>
</feature>
<comment type="subunit">
    <text evidence="6">Part of the activated spliceosome B/catalytic step 1 spliceosome, one of the forms of the spliceosome which has a well-formed active site but still cannot catalyze the branching reaction and is composed at least of 52 proteins, the U2, U5 and U6 snRNAs and the pre-mRNA. Recruited during early steps of activated spliceosome B maturation, it is probably one of the first proteins released from this complex as he matures to the spliceosome C complex. Component of the minor spliceosome, which splices U12-type introns.</text>
</comment>
<evidence type="ECO:0000256" key="7">
    <source>
        <dbReference type="SAM" id="MobiDB-lite"/>
    </source>
</evidence>
<dbReference type="InParanoid" id="A0A3Q3KZ90"/>
<feature type="compositionally biased region" description="Basic and acidic residues" evidence="7">
    <location>
        <begin position="368"/>
        <end position="379"/>
    </location>
</feature>
<dbReference type="PRINTS" id="PR00153">
    <property type="entry name" value="CSAPPISMRASE"/>
</dbReference>
<feature type="region of interest" description="Disordered" evidence="7">
    <location>
        <begin position="209"/>
        <end position="391"/>
    </location>
</feature>
<evidence type="ECO:0000313" key="10">
    <source>
        <dbReference type="Proteomes" id="UP000261640"/>
    </source>
</evidence>
<dbReference type="PROSITE" id="PS50072">
    <property type="entry name" value="CSA_PPIASE_2"/>
    <property type="match status" value="1"/>
</dbReference>
<organism evidence="9 10">
    <name type="scientific">Mastacembelus armatus</name>
    <name type="common">zig-zag eel</name>
    <dbReference type="NCBI Taxonomy" id="205130"/>
    <lineage>
        <taxon>Eukaryota</taxon>
        <taxon>Metazoa</taxon>
        <taxon>Chordata</taxon>
        <taxon>Craniata</taxon>
        <taxon>Vertebrata</taxon>
        <taxon>Euteleostomi</taxon>
        <taxon>Actinopterygii</taxon>
        <taxon>Neopterygii</taxon>
        <taxon>Teleostei</taxon>
        <taxon>Neoteleostei</taxon>
        <taxon>Acanthomorphata</taxon>
        <taxon>Anabantaria</taxon>
        <taxon>Synbranchiformes</taxon>
        <taxon>Mastacembelidae</taxon>
        <taxon>Mastacembelus</taxon>
    </lineage>
</organism>
<reference evidence="9" key="1">
    <citation type="submission" date="2025-08" db="UniProtKB">
        <authorList>
            <consortium name="Ensembl"/>
        </authorList>
    </citation>
    <scope>IDENTIFICATION</scope>
</reference>
<protein>
    <recommendedName>
        <fullName evidence="4">Spliceosome-associated protein CWC27 homolog</fullName>
    </recommendedName>
    <alternativeName>
        <fullName evidence="5">Probable inactive peptidyl-prolyl cis-trans isomerase CWC27 homolog</fullName>
    </alternativeName>
</protein>
<dbReference type="FunCoup" id="A0A3Q3KZ90">
    <property type="interactions" value="870"/>
</dbReference>
<dbReference type="Gene3D" id="2.40.100.10">
    <property type="entry name" value="Cyclophilin-like"/>
    <property type="match status" value="1"/>
</dbReference>
<feature type="compositionally biased region" description="Basic and acidic residues" evidence="7">
    <location>
        <begin position="276"/>
        <end position="360"/>
    </location>
</feature>
<accession>A0A3Q3KZ90</accession>
<dbReference type="GO" id="GO:0006457">
    <property type="term" value="P:protein folding"/>
    <property type="evidence" value="ECO:0007669"/>
    <property type="project" value="InterPro"/>
</dbReference>
<name>A0A3Q3KZ90_9TELE</name>
<dbReference type="CDD" id="cd01925">
    <property type="entry name" value="cyclophilin_CeCYP16-like"/>
    <property type="match status" value="1"/>
</dbReference>
<dbReference type="GeneTree" id="ENSGT00940000155967"/>
<evidence type="ECO:0000256" key="3">
    <source>
        <dbReference type="ARBA" id="ARBA00023242"/>
    </source>
</evidence>
<dbReference type="AlphaFoldDB" id="A0A3Q3KZ90"/>